<keyword evidence="1" id="KW-1133">Transmembrane helix</keyword>
<sequence length="253" mass="26669">MSTRIFSEGNRTNNGTIELGILYLDNPLLDSYDASLNSVTYSGDNVYVYFAALNMIGREGAFYLRYSIDLWTGMPETKPYLGEYYSGFEPVSSLSYGSIGFTLKNGSGASLTDLVAGTANTSCADVPLSWPLTITKLVNQTCSETVPIFTKPGETCVFLSNDTQGVVADYDGPYPFVNMTTTGYGCAPTMDKAAAAAVESTMAVQACFAAGNTTTCITNSTGVPNNGFTTVSVPGVAAMMTIVMGIVTGALLI</sequence>
<gene>
    <name evidence="3" type="ORF">SEUCBS140593_007418</name>
</gene>
<dbReference type="EMBL" id="CAWUHD010000089">
    <property type="protein sequence ID" value="CAK7229949.1"/>
    <property type="molecule type" value="Genomic_DNA"/>
</dbReference>
<evidence type="ECO:0000259" key="2">
    <source>
        <dbReference type="Pfam" id="PF23584"/>
    </source>
</evidence>
<evidence type="ECO:0000313" key="3">
    <source>
        <dbReference type="EMBL" id="CAK7229949.1"/>
    </source>
</evidence>
<feature type="transmembrane region" description="Helical" evidence="1">
    <location>
        <begin position="231"/>
        <end position="252"/>
    </location>
</feature>
<reference evidence="3 4" key="1">
    <citation type="submission" date="2024-01" db="EMBL/GenBank/DDBJ databases">
        <authorList>
            <person name="Allen C."/>
            <person name="Tagirdzhanova G."/>
        </authorList>
    </citation>
    <scope>NUCLEOTIDE SEQUENCE [LARGE SCALE GENOMIC DNA]</scope>
</reference>
<feature type="domain" description="DUF7136" evidence="2">
    <location>
        <begin position="30"/>
        <end position="216"/>
    </location>
</feature>
<keyword evidence="4" id="KW-1185">Reference proteome</keyword>
<evidence type="ECO:0000256" key="1">
    <source>
        <dbReference type="SAM" id="Phobius"/>
    </source>
</evidence>
<proteinExistence type="predicted"/>
<protein>
    <recommendedName>
        <fullName evidence="2">DUF7136 domain-containing protein</fullName>
    </recommendedName>
</protein>
<keyword evidence="1" id="KW-0472">Membrane</keyword>
<keyword evidence="1" id="KW-0812">Transmembrane</keyword>
<comment type="caution">
    <text evidence="3">The sequence shown here is derived from an EMBL/GenBank/DDBJ whole genome shotgun (WGS) entry which is preliminary data.</text>
</comment>
<name>A0ABP0CFG0_9PEZI</name>
<dbReference type="Pfam" id="PF23584">
    <property type="entry name" value="DUF7136"/>
    <property type="match status" value="1"/>
</dbReference>
<organism evidence="3 4">
    <name type="scientific">Sporothrix eucalyptigena</name>
    <dbReference type="NCBI Taxonomy" id="1812306"/>
    <lineage>
        <taxon>Eukaryota</taxon>
        <taxon>Fungi</taxon>
        <taxon>Dikarya</taxon>
        <taxon>Ascomycota</taxon>
        <taxon>Pezizomycotina</taxon>
        <taxon>Sordariomycetes</taxon>
        <taxon>Sordariomycetidae</taxon>
        <taxon>Ophiostomatales</taxon>
        <taxon>Ophiostomataceae</taxon>
        <taxon>Sporothrix</taxon>
    </lineage>
</organism>
<dbReference type="Proteomes" id="UP001642482">
    <property type="component" value="Unassembled WGS sequence"/>
</dbReference>
<accession>A0ABP0CFG0</accession>
<evidence type="ECO:0000313" key="4">
    <source>
        <dbReference type="Proteomes" id="UP001642482"/>
    </source>
</evidence>
<dbReference type="InterPro" id="IPR055560">
    <property type="entry name" value="DUF7136"/>
</dbReference>